<evidence type="ECO:0000313" key="4">
    <source>
        <dbReference type="Proteomes" id="UP000091820"/>
    </source>
</evidence>
<dbReference type="InterPro" id="IPR013783">
    <property type="entry name" value="Ig-like_fold"/>
</dbReference>
<dbReference type="PROSITE" id="PS50835">
    <property type="entry name" value="IG_LIKE"/>
    <property type="match status" value="1"/>
</dbReference>
<evidence type="ECO:0000313" key="3">
    <source>
        <dbReference type="EnsemblMetazoa" id="GBRI017240-PA"/>
    </source>
</evidence>
<keyword evidence="4" id="KW-1185">Reference proteome</keyword>
<dbReference type="Gene3D" id="2.60.40.10">
    <property type="entry name" value="Immunoglobulins"/>
    <property type="match status" value="1"/>
</dbReference>
<organism evidence="3 4">
    <name type="scientific">Glossina brevipalpis</name>
    <dbReference type="NCBI Taxonomy" id="37001"/>
    <lineage>
        <taxon>Eukaryota</taxon>
        <taxon>Metazoa</taxon>
        <taxon>Ecdysozoa</taxon>
        <taxon>Arthropoda</taxon>
        <taxon>Hexapoda</taxon>
        <taxon>Insecta</taxon>
        <taxon>Pterygota</taxon>
        <taxon>Neoptera</taxon>
        <taxon>Endopterygota</taxon>
        <taxon>Diptera</taxon>
        <taxon>Brachycera</taxon>
        <taxon>Muscomorpha</taxon>
        <taxon>Hippoboscoidea</taxon>
        <taxon>Glossinidae</taxon>
        <taxon>Glossina</taxon>
    </lineage>
</organism>
<dbReference type="InterPro" id="IPR007110">
    <property type="entry name" value="Ig-like_dom"/>
</dbReference>
<sequence>MSLCGGIGRARDDWELLRPLLVEISFNNQPMSADRKYEIECQAIGSRPPAKITWWMGNLELHGHSQKVSEDGNVSISLLTITPTREDHGKALSCRAINELVRNGVRETAMKLNVFCKYTKGA</sequence>
<dbReference type="Pfam" id="PF08205">
    <property type="entry name" value="C2-set_2"/>
    <property type="match status" value="1"/>
</dbReference>
<reference evidence="4" key="1">
    <citation type="submission" date="2014-03" db="EMBL/GenBank/DDBJ databases">
        <authorList>
            <person name="Aksoy S."/>
            <person name="Warren W."/>
            <person name="Wilson R.K."/>
        </authorList>
    </citation>
    <scope>NUCLEOTIDE SEQUENCE [LARGE SCALE GENOMIC DNA]</scope>
    <source>
        <strain evidence="4">IAEA</strain>
    </source>
</reference>
<keyword evidence="1" id="KW-1015">Disulfide bond</keyword>
<dbReference type="PANTHER" id="PTHR23278">
    <property type="entry name" value="SIDESTEP PROTEIN"/>
    <property type="match status" value="1"/>
</dbReference>
<dbReference type="STRING" id="37001.A0A1A9WF20"/>
<dbReference type="Proteomes" id="UP000091820">
    <property type="component" value="Unassembled WGS sequence"/>
</dbReference>
<dbReference type="VEuPathDB" id="VectorBase:GBRI017240"/>
<evidence type="ECO:0000256" key="1">
    <source>
        <dbReference type="ARBA" id="ARBA00023157"/>
    </source>
</evidence>
<dbReference type="PANTHER" id="PTHR23278:SF19">
    <property type="entry name" value="OBSCURIN"/>
    <property type="match status" value="1"/>
</dbReference>
<dbReference type="AlphaFoldDB" id="A0A1A9WF20"/>
<reference evidence="3" key="2">
    <citation type="submission" date="2020-05" db="UniProtKB">
        <authorList>
            <consortium name="EnsemblMetazoa"/>
        </authorList>
    </citation>
    <scope>IDENTIFICATION</scope>
    <source>
        <strain evidence="3">IAEA</strain>
    </source>
</reference>
<dbReference type="SUPFAM" id="SSF48726">
    <property type="entry name" value="Immunoglobulin"/>
    <property type="match status" value="1"/>
</dbReference>
<dbReference type="InterPro" id="IPR013162">
    <property type="entry name" value="CD80_C2-set"/>
</dbReference>
<feature type="domain" description="Ig-like" evidence="2">
    <location>
        <begin position="19"/>
        <end position="113"/>
    </location>
</feature>
<evidence type="ECO:0000259" key="2">
    <source>
        <dbReference type="PROSITE" id="PS50835"/>
    </source>
</evidence>
<dbReference type="InterPro" id="IPR036179">
    <property type="entry name" value="Ig-like_dom_sf"/>
</dbReference>
<proteinExistence type="predicted"/>
<protein>
    <recommendedName>
        <fullName evidence="2">Ig-like domain-containing protein</fullName>
    </recommendedName>
</protein>
<accession>A0A1A9WF20</accession>
<name>A0A1A9WF20_9MUSC</name>
<dbReference type="EnsemblMetazoa" id="GBRI017240-RA">
    <property type="protein sequence ID" value="GBRI017240-PA"/>
    <property type="gene ID" value="GBRI017240"/>
</dbReference>